<evidence type="ECO:0000313" key="3">
    <source>
        <dbReference type="Proteomes" id="UP000186026"/>
    </source>
</evidence>
<dbReference type="SUPFAM" id="SSF56935">
    <property type="entry name" value="Porins"/>
    <property type="match status" value="1"/>
</dbReference>
<feature type="domain" description="Outer membrane protein beta-barrel" evidence="1">
    <location>
        <begin position="478"/>
        <end position="942"/>
    </location>
</feature>
<proteinExistence type="predicted"/>
<dbReference type="Proteomes" id="UP000186026">
    <property type="component" value="Unassembled WGS sequence"/>
</dbReference>
<reference evidence="3" key="1">
    <citation type="submission" date="2017-01" db="EMBL/GenBank/DDBJ databases">
        <authorList>
            <person name="Varghese N."/>
            <person name="Submissions S."/>
        </authorList>
    </citation>
    <scope>NUCLEOTIDE SEQUENCE [LARGE SCALE GENOMIC DNA]</scope>
    <source>
        <strain evidence="3">DSM 46698</strain>
    </source>
</reference>
<evidence type="ECO:0000259" key="1">
    <source>
        <dbReference type="Pfam" id="PF14905"/>
    </source>
</evidence>
<dbReference type="Gene3D" id="2.60.40.1120">
    <property type="entry name" value="Carboxypeptidase-like, regulatory domain"/>
    <property type="match status" value="1"/>
</dbReference>
<dbReference type="STRING" id="529505.SAMN05421761_12434"/>
<keyword evidence="3" id="KW-1185">Reference proteome</keyword>
<dbReference type="AlphaFoldDB" id="A0A1N7Q0W8"/>
<evidence type="ECO:0000313" key="2">
    <source>
        <dbReference type="EMBL" id="SIT16543.1"/>
    </source>
</evidence>
<protein>
    <submittedName>
        <fullName evidence="2">CarboxypepD_reg-like domain-containing protein</fullName>
    </submittedName>
</protein>
<name>A0A1N7Q0W8_9BACT</name>
<dbReference type="Pfam" id="PF14905">
    <property type="entry name" value="OMP_b-brl_3"/>
    <property type="match status" value="1"/>
</dbReference>
<dbReference type="Pfam" id="PF13715">
    <property type="entry name" value="CarbopepD_reg_2"/>
    <property type="match status" value="1"/>
</dbReference>
<dbReference type="InterPro" id="IPR008969">
    <property type="entry name" value="CarboxyPept-like_regulatory"/>
</dbReference>
<dbReference type="SUPFAM" id="SSF49464">
    <property type="entry name" value="Carboxypeptidase regulatory domain-like"/>
    <property type="match status" value="1"/>
</dbReference>
<gene>
    <name evidence="2" type="ORF">SAMN05421761_12434</name>
</gene>
<organism evidence="2 3">
    <name type="scientific">Belliella pelovolcani</name>
    <dbReference type="NCBI Taxonomy" id="529505"/>
    <lineage>
        <taxon>Bacteria</taxon>
        <taxon>Pseudomonadati</taxon>
        <taxon>Bacteroidota</taxon>
        <taxon>Cytophagia</taxon>
        <taxon>Cytophagales</taxon>
        <taxon>Cyclobacteriaceae</taxon>
        <taxon>Belliella</taxon>
    </lineage>
</organism>
<accession>A0A1N7Q0W8</accession>
<dbReference type="InterPro" id="IPR041700">
    <property type="entry name" value="OMP_b-brl_3"/>
</dbReference>
<dbReference type="EMBL" id="FTOP01000024">
    <property type="protein sequence ID" value="SIT16543.1"/>
    <property type="molecule type" value="Genomic_DNA"/>
</dbReference>
<sequence length="954" mass="107687">MTSGLSKDGGKSNFVIDSNLIQNLEFIIHSINKMLKSTFLLLGFLLLLSFTSIAQSISGRVVDKNTKETLPGAYVFIKSEFNETIASTFTDGNGVFTFKKPTINTFNIEVTFVGYTKFTKKIDSLENNNLGDIEISEDGELLETFEIKAQILTGEVKGDTVAFNANAFKTRPQANADELIRKMPGVVMRGGTIEVQGEVVGRVLVDGEPFFGDNPAMAMANLPVEIIDKIEFLDQRSDQAILTGFDDGNTIKTINIITKKEVKSGMFGRISGGYGTDNNYIGSGALNFFNGTRRTTVLGLTNNINQQNFSSDDLSGAFGEDGGQAGGGGRGGNALQTWERPGITVTNALGVNFSDKFDEGKAKFTGSYFFNDNRNTLNRISSRTYILPSDSLQLYDQETNNISNSRRHRLDMRVDYDITDKHAIIWRPRFNYQERDYINTTVAQNLFDRDNPINEIVNTTSGSSNWFSFDNDFTYRYKFAKPGRVLSTSATTRLNSSDRESRLTSVNRDFSTNQIDSLIQNTIFNSNNFNYRVRFDYNEPISEKSQLRLQYSIGNDIGRTEQDVRQRDAESMNFQLDSTLSNTFENTYLQQRSGIGYRFNNEKFRIFTSVDYEVSNLDSDRIFPGFENTQRTFKNVIPRAVINFNASEKTNIRLDYRTRTDAPSIRQLQEVIDNRNPIQIFSGNADLVQEYEHRLFARLRKIDTESSRSFFMFVSGSTRNNYLGNSTLVAARDTLIDGEVLLRQGGQFNKPVNLDGYWDARTYMSFGFPLSALKSNINISTRVNYSNRPGLINDQLNINKNFAVGPGVGISSNISERVDFNLSTEGSFNTIRSSIQTSLNNNFYTQNTRLDLYWQFLGGLFISSNMNHMVFQGLGDGFDRTIMLMNADIGYRFGAKEQLEAKLTIFDLLNQNTAISRDVTDVFIQDQRTNVLTRFVMLSVTYNLRSFGGRNKVE</sequence>